<evidence type="ECO:0000313" key="4">
    <source>
        <dbReference type="Proteomes" id="UP000192408"/>
    </source>
</evidence>
<keyword evidence="1" id="KW-0472">Membrane</keyword>
<feature type="transmembrane region" description="Helical" evidence="1">
    <location>
        <begin position="603"/>
        <end position="627"/>
    </location>
</feature>
<dbReference type="InterPro" id="IPR053058">
    <property type="entry name" value="Mulikevirus_tape_measure"/>
</dbReference>
<evidence type="ECO:0000313" key="3">
    <source>
        <dbReference type="EMBL" id="SMB82412.1"/>
    </source>
</evidence>
<organism evidence="3 4">
    <name type="scientific">Pasteurella testudinis DSM 23072</name>
    <dbReference type="NCBI Taxonomy" id="1122938"/>
    <lineage>
        <taxon>Bacteria</taxon>
        <taxon>Pseudomonadati</taxon>
        <taxon>Pseudomonadota</taxon>
        <taxon>Gammaproteobacteria</taxon>
        <taxon>Pasteurellales</taxon>
        <taxon>Pasteurellaceae</taxon>
        <taxon>Pasteurella</taxon>
    </lineage>
</organism>
<evidence type="ECO:0000256" key="1">
    <source>
        <dbReference type="SAM" id="Phobius"/>
    </source>
</evidence>
<dbReference type="RefSeq" id="WP_084256575.1">
    <property type="nucleotide sequence ID" value="NZ_FWWV01000009.1"/>
</dbReference>
<dbReference type="Proteomes" id="UP000192408">
    <property type="component" value="Unassembled WGS sequence"/>
</dbReference>
<gene>
    <name evidence="3" type="ORF">SAMN05660772_02100</name>
</gene>
<keyword evidence="1" id="KW-0812">Transmembrane</keyword>
<dbReference type="AlphaFoldDB" id="A0A1W1UMT9"/>
<name>A0A1W1UMT9_9PAST</name>
<keyword evidence="4" id="KW-1185">Reference proteome</keyword>
<dbReference type="Gene3D" id="1.20.120.20">
    <property type="entry name" value="Apolipoprotein"/>
    <property type="match status" value="1"/>
</dbReference>
<dbReference type="EMBL" id="FWWV01000009">
    <property type="protein sequence ID" value="SMB82412.1"/>
    <property type="molecule type" value="Genomic_DNA"/>
</dbReference>
<feature type="transmembrane region" description="Helical" evidence="1">
    <location>
        <begin position="578"/>
        <end position="597"/>
    </location>
</feature>
<proteinExistence type="predicted"/>
<accession>A0A1W1UMT9</accession>
<reference evidence="4" key="1">
    <citation type="submission" date="2017-04" db="EMBL/GenBank/DDBJ databases">
        <authorList>
            <person name="Varghese N."/>
            <person name="Submissions S."/>
        </authorList>
    </citation>
    <scope>NUCLEOTIDE SEQUENCE [LARGE SCALE GENOMIC DNA]</scope>
    <source>
        <strain evidence="4">DSM 23072</strain>
    </source>
</reference>
<dbReference type="PANTHER" id="PTHR38812">
    <property type="entry name" value="MU-LIKE PROPHAGE FLUMU PROTEIN GP42"/>
    <property type="match status" value="1"/>
</dbReference>
<sequence>MNKNNLQLQVVLSAVDKMTAPIKAGIKGLGGLQQQVEKTTKLMNSFEKTQVLADKFRTLKSETVEYNKTLRESKINIQQLENAHKTQAGTLASVRGKLGQATQALERMRIQQREYSRLNKSIEYSSDPIKNKIISNMKSDIASKMRDNKLAIQGQVEQVKQLKTQYNDLGKAVSDSEKILEKEKNTLKGTDNAYQKNITRLKEIKGKLNEAGFNTESFSQDQAKLEKSLKKTNLVLATQAKMLNAVTRVKNRFNQAYQQGRNIAMTGFGANIMGRQILSPVANIGRGVVSIAKTAAQFEQFETVLETTEGSQEKAKQSMNWISDFAAKTPYELNEVTESFVRLRAYGMDPTNGLLTTLGDTASAMGKPVMQAVEAIADAVTGENERLKEFGIKGSVVKGSNLIEYAYTDKTGQQRSAKVNKNNRKQIQETLEKIWNEKYSGAMEKQSKTLMGIWSNLQDQWIRFQNMIMQSEAFSALKDKLQVILDTMDKMAENGELQQWAEKIGSVIKELADEGWQAMQSIAGYIKSIAQWVSENKALAVTLIKWTTIIGVAVTALAPFLMLLAVIVPVLGLVGSALKVVGSALLSVGKATMWLAAKLVTLAIANPVITAIAVLIGLVAGAVYLIYKNWGTISTWFANLWQGVKTKTSEIWATISTYLSEKWNMLTATIKTLWQPVSNFISDIWNNIKTFFSDGIANIGKAITDFKPLDFFKKIFTKVLSWFGVDLPNSFSEFGTKFMDSMKAGILKAFETVKTAISSSVDWIKEKLGFAVESEISIKNSTQALDSAQQLAQLIPVSTSQKVEELKPHARGGYTGDGYKYSPAGIVHAGEYVMTKEATSRIGVKNLNMLNYAKKGLGALALSAGVATSVAAQPFTIDNRPPLAAKPQAAQLHSPMTVNITINAAAGQNELQIAQQVQRALEDAERQRQAKLRSSLRDRD</sequence>
<evidence type="ECO:0000259" key="2">
    <source>
        <dbReference type="Pfam" id="PF20155"/>
    </source>
</evidence>
<dbReference type="STRING" id="1122938.SAMN05660772_02100"/>
<dbReference type="PANTHER" id="PTHR38812:SF2">
    <property type="entry name" value="MU-LIKE PROPHAGE FLUMU PROTEIN GP42"/>
    <property type="match status" value="1"/>
</dbReference>
<dbReference type="Pfam" id="PF20155">
    <property type="entry name" value="TMP_3"/>
    <property type="match status" value="1"/>
</dbReference>
<protein>
    <submittedName>
        <fullName evidence="3">Phage tail tape measure protein, lambda family</fullName>
    </submittedName>
</protein>
<keyword evidence="1" id="KW-1133">Transmembrane helix</keyword>
<feature type="transmembrane region" description="Helical" evidence="1">
    <location>
        <begin position="546"/>
        <end position="571"/>
    </location>
</feature>
<feature type="domain" description="Tape measure protein N-terminal" evidence="2">
    <location>
        <begin position="290"/>
        <end position="469"/>
    </location>
</feature>
<dbReference type="InterPro" id="IPR013491">
    <property type="entry name" value="Tape_meas_N"/>
</dbReference>